<gene>
    <name evidence="3" type="ORF">ET445_16425</name>
</gene>
<name>A0A4P6FEX3_9MICO</name>
<dbReference type="KEGG" id="agf:ET445_16425"/>
<feature type="transmembrane region" description="Helical" evidence="2">
    <location>
        <begin position="12"/>
        <end position="32"/>
    </location>
</feature>
<reference evidence="3 4" key="1">
    <citation type="submission" date="2019-01" db="EMBL/GenBank/DDBJ databases">
        <title>Genome sequencing of strain FW100M-8.</title>
        <authorList>
            <person name="Heo J."/>
            <person name="Kim S.-J."/>
            <person name="Kim J.-S."/>
            <person name="Hong S.-B."/>
            <person name="Kwon S.-W."/>
        </authorList>
    </citation>
    <scope>NUCLEOTIDE SEQUENCE [LARGE SCALE GENOMIC DNA]</scope>
    <source>
        <strain evidence="3 4">FW100M-8</strain>
    </source>
</reference>
<dbReference type="PROSITE" id="PS51318">
    <property type="entry name" value="TAT"/>
    <property type="match status" value="1"/>
</dbReference>
<feature type="compositionally biased region" description="Low complexity" evidence="1">
    <location>
        <begin position="53"/>
        <end position="73"/>
    </location>
</feature>
<dbReference type="Proteomes" id="UP000291259">
    <property type="component" value="Chromosome"/>
</dbReference>
<keyword evidence="2" id="KW-1133">Transmembrane helix</keyword>
<accession>A0A4P6FEX3</accession>
<evidence type="ECO:0000256" key="1">
    <source>
        <dbReference type="SAM" id="MobiDB-lite"/>
    </source>
</evidence>
<keyword evidence="2" id="KW-0812">Transmembrane</keyword>
<organism evidence="3 4">
    <name type="scientific">Agromyces protaetiae</name>
    <dbReference type="NCBI Taxonomy" id="2509455"/>
    <lineage>
        <taxon>Bacteria</taxon>
        <taxon>Bacillati</taxon>
        <taxon>Actinomycetota</taxon>
        <taxon>Actinomycetes</taxon>
        <taxon>Micrococcales</taxon>
        <taxon>Microbacteriaceae</taxon>
        <taxon>Agromyces</taxon>
    </lineage>
</organism>
<evidence type="ECO:0000313" key="3">
    <source>
        <dbReference type="EMBL" id="QAY74682.1"/>
    </source>
</evidence>
<evidence type="ECO:0000256" key="2">
    <source>
        <dbReference type="SAM" id="Phobius"/>
    </source>
</evidence>
<feature type="region of interest" description="Disordered" evidence="1">
    <location>
        <begin position="31"/>
        <end position="81"/>
    </location>
</feature>
<evidence type="ECO:0000313" key="4">
    <source>
        <dbReference type="Proteomes" id="UP000291259"/>
    </source>
</evidence>
<protein>
    <submittedName>
        <fullName evidence="3">Uncharacterized protein</fullName>
    </submittedName>
</protein>
<dbReference type="OrthoDB" id="5058013at2"/>
<dbReference type="InterPro" id="IPR006311">
    <property type="entry name" value="TAT_signal"/>
</dbReference>
<proteinExistence type="predicted"/>
<keyword evidence="4" id="KW-1185">Reference proteome</keyword>
<dbReference type="EMBL" id="CP035491">
    <property type="protein sequence ID" value="QAY74682.1"/>
    <property type="molecule type" value="Genomic_DNA"/>
</dbReference>
<keyword evidence="2" id="KW-0472">Membrane</keyword>
<dbReference type="RefSeq" id="WP_129192226.1">
    <property type="nucleotide sequence ID" value="NZ_CP035491.1"/>
</dbReference>
<dbReference type="AlphaFoldDB" id="A0A4P6FEX3"/>
<sequence>MTELTRREILGIAATVAVGAAATAVVTTVPLWSPWPPRNPDEPYAGPTGNPLPTHSAPPAEPTAEPTVAAPATGSPVGRPGTSVRPVLATSYGPNGTHFPVEVAWPGEKFEHDYVVDADWIVIARALQSLEPEEVAAGVVIRVRPGTLPGGGDKSSSTVALGSVGNPAWTRNVLICPEKGYGTVVIDRAGIRLDQCARISLFGFVSEGGLAITRCLELQIGWGRFASANVTRGGRNIAFYEVILGFRRNDDDTAGVRPTETYEMSGIARYGCVYGPSVKSEASGSHCDTVQIEGTSELMFGPFTSVDCVDYGSSNAAELLHTRLVYAEYRHCLILAGQLPWQVFPLQPGDYAGDPNAFAGGCLDVRLYDSVVAGAVGRMGFTDVQNTRLSYSPQGSQQPASGRWSVDGSVAGWGAGQIMGMQAVPDYEPATLAALWKW</sequence>